<protein>
    <submittedName>
        <fullName evidence="1">Uncharacterized protein</fullName>
    </submittedName>
</protein>
<proteinExistence type="predicted"/>
<sequence>MSEVDLMKIRESINLTLNQPGALFKVETKAEGVLSRSYGAVDFQNISYTSKDTFEFSDAEIDGKEQIGTNEILSLFHQGVIYHLMEVDNQDKQWTAFETGSSGWDASHLAPLFWLQGIEQATVLEPAYFRLSINMEQYIAKQPASTCIQATQALEDNVVGLSTKTLTCELKCDKQGRVEWLSILIPLDKTSISEAVSKEEQSTRTTISLRFLDSPPVIMKPDVKHKYSALEFINSTIEQAKQELSIEKKKEE</sequence>
<accession>A0AB39HPE8</accession>
<gene>
    <name evidence="1" type="ORF">AB4Y30_15625</name>
</gene>
<organism evidence="1">
    <name type="scientific">Ornithinibacillus sp. 4-3</name>
    <dbReference type="NCBI Taxonomy" id="3231488"/>
    <lineage>
        <taxon>Bacteria</taxon>
        <taxon>Bacillati</taxon>
        <taxon>Bacillota</taxon>
        <taxon>Bacilli</taxon>
        <taxon>Bacillales</taxon>
        <taxon>Bacillaceae</taxon>
        <taxon>Ornithinibacillus</taxon>
    </lineage>
</organism>
<dbReference type="EMBL" id="CP162599">
    <property type="protein sequence ID" value="XDK32415.1"/>
    <property type="molecule type" value="Genomic_DNA"/>
</dbReference>
<dbReference type="AlphaFoldDB" id="A0AB39HPE8"/>
<name>A0AB39HPE8_9BACI</name>
<evidence type="ECO:0000313" key="1">
    <source>
        <dbReference type="EMBL" id="XDK32415.1"/>
    </source>
</evidence>
<reference evidence="1" key="1">
    <citation type="submission" date="2024-07" db="EMBL/GenBank/DDBJ databases">
        <title>Halotolerant mesophilic bacterium Ornithinibacillus sp. 4-3, sp. nov., isolated from soil.</title>
        <authorList>
            <person name="Sidarenka A.V."/>
            <person name="Guliayeva D.E."/>
            <person name="Leanovich S.I."/>
            <person name="Hileuskaya K.S."/>
            <person name="Akhremchuk A.E."/>
            <person name="Sikolenko M.A."/>
            <person name="Valentovich L.N."/>
        </authorList>
    </citation>
    <scope>NUCLEOTIDE SEQUENCE</scope>
    <source>
        <strain evidence="1">4-3</strain>
    </source>
</reference>
<dbReference type="RefSeq" id="WP_368653104.1">
    <property type="nucleotide sequence ID" value="NZ_CP162599.1"/>
</dbReference>